<dbReference type="GO" id="GO:0003677">
    <property type="term" value="F:DNA binding"/>
    <property type="evidence" value="ECO:0007669"/>
    <property type="project" value="UniProtKB-KW"/>
</dbReference>
<organism evidence="3 4">
    <name type="scientific">Micromonospora robiginosa</name>
    <dbReference type="NCBI Taxonomy" id="2749844"/>
    <lineage>
        <taxon>Bacteria</taxon>
        <taxon>Bacillati</taxon>
        <taxon>Actinomycetota</taxon>
        <taxon>Actinomycetes</taxon>
        <taxon>Micromonosporales</taxon>
        <taxon>Micromonosporaceae</taxon>
        <taxon>Micromonospora</taxon>
    </lineage>
</organism>
<dbReference type="Proteomes" id="UP000510844">
    <property type="component" value="Chromosome"/>
</dbReference>
<reference evidence="4" key="1">
    <citation type="submission" date="2020-07" db="EMBL/GenBank/DDBJ databases">
        <title>A new Micromonospora strain with potent antibiotic activity isolated from the microbiome of a mid-Atlantic deep-sea sponge.</title>
        <authorList>
            <person name="Back C.R."/>
            <person name="Stennett H.L."/>
            <person name="Williams S.E."/>
            <person name="Wang L."/>
            <person name="Ojeda Gomez J."/>
            <person name="Abdulle O.M."/>
            <person name="Duffy T."/>
            <person name="Hendry K.R."/>
            <person name="Powell D."/>
            <person name="Stach J.E."/>
            <person name="Essex-Lopresti A.E."/>
            <person name="Willis C.L."/>
            <person name="Curnow P."/>
            <person name="Race P.R."/>
        </authorList>
    </citation>
    <scope>NUCLEOTIDE SEQUENCE [LARGE SCALE GENOMIC DNA]</scope>
    <source>
        <strain evidence="4">28ISP2-46</strain>
    </source>
</reference>
<dbReference type="RefSeq" id="WP_181568912.1">
    <property type="nucleotide sequence ID" value="NZ_CP059322.2"/>
</dbReference>
<evidence type="ECO:0000259" key="2">
    <source>
        <dbReference type="PROSITE" id="PS50937"/>
    </source>
</evidence>
<accession>A0A7L6B3B3</accession>
<protein>
    <submittedName>
        <fullName evidence="3">MerR family transcriptional regulator</fullName>
    </submittedName>
</protein>
<dbReference type="PROSITE" id="PS50937">
    <property type="entry name" value="HTH_MERR_2"/>
    <property type="match status" value="1"/>
</dbReference>
<evidence type="ECO:0000256" key="1">
    <source>
        <dbReference type="ARBA" id="ARBA00023125"/>
    </source>
</evidence>
<dbReference type="AlphaFoldDB" id="A0A7L6B3B3"/>
<reference evidence="3 4" key="2">
    <citation type="journal article" date="2021" name="Mar. Drugs">
        <title>A New Micromonospora Strain with Antibiotic Activity Isolated from the Microbiome of a Mid-Atlantic Deep-Sea Sponge.</title>
        <authorList>
            <person name="Back C.R."/>
            <person name="Stennett H.L."/>
            <person name="Williams S.E."/>
            <person name="Wang L."/>
            <person name="Ojeda Gomez J."/>
            <person name="Abdulle O.M."/>
            <person name="Duffy T."/>
            <person name="Neal C."/>
            <person name="Mantell J."/>
            <person name="Jepson M.A."/>
            <person name="Hendry K.R."/>
            <person name="Powell D."/>
            <person name="Stach J.E.M."/>
            <person name="Essex-Lopresti A.E."/>
            <person name="Willis C.L."/>
            <person name="Curnow P."/>
            <person name="Race P.R."/>
        </authorList>
    </citation>
    <scope>NUCLEOTIDE SEQUENCE [LARGE SCALE GENOMIC DNA]</scope>
    <source>
        <strain evidence="3 4">28ISP2-46</strain>
    </source>
</reference>
<dbReference type="InterPro" id="IPR047057">
    <property type="entry name" value="MerR_fam"/>
</dbReference>
<feature type="domain" description="HTH merR-type" evidence="2">
    <location>
        <begin position="1"/>
        <end position="68"/>
    </location>
</feature>
<dbReference type="EMBL" id="CP059322">
    <property type="protein sequence ID" value="QLQ36396.1"/>
    <property type="molecule type" value="Genomic_DNA"/>
</dbReference>
<name>A0A7L6B3B3_9ACTN</name>
<dbReference type="SMART" id="SM00422">
    <property type="entry name" value="HTH_MERR"/>
    <property type="match status" value="1"/>
</dbReference>
<dbReference type="Pfam" id="PF13411">
    <property type="entry name" value="MerR_1"/>
    <property type="match status" value="1"/>
</dbReference>
<dbReference type="PANTHER" id="PTHR30204">
    <property type="entry name" value="REDOX-CYCLING DRUG-SENSING TRANSCRIPTIONAL ACTIVATOR SOXR"/>
    <property type="match status" value="1"/>
</dbReference>
<sequence>MRIGELSARTGVSARSIRYYEQQGLLAAVRTASGQRVFAESAVERVRLIQRLFDAGLSSRRMSELLPCVTNPDIRTRWLTDRLREERTRMEAEMARLAHAVAVLDEVVTDMTVADGPVPDRACP</sequence>
<dbReference type="Gene3D" id="1.10.1660.10">
    <property type="match status" value="1"/>
</dbReference>
<keyword evidence="4" id="KW-1185">Reference proteome</keyword>
<dbReference type="SUPFAM" id="SSF46955">
    <property type="entry name" value="Putative DNA-binding domain"/>
    <property type="match status" value="1"/>
</dbReference>
<dbReference type="PANTHER" id="PTHR30204:SF97">
    <property type="entry name" value="MERR FAMILY REGULATORY PROTEIN"/>
    <property type="match status" value="1"/>
</dbReference>
<dbReference type="PRINTS" id="PR00040">
    <property type="entry name" value="HTHMERR"/>
</dbReference>
<gene>
    <name evidence="3" type="ORF">H1D33_24270</name>
</gene>
<keyword evidence="1" id="KW-0238">DNA-binding</keyword>
<evidence type="ECO:0000313" key="4">
    <source>
        <dbReference type="Proteomes" id="UP000510844"/>
    </source>
</evidence>
<proteinExistence type="predicted"/>
<dbReference type="InterPro" id="IPR009061">
    <property type="entry name" value="DNA-bd_dom_put_sf"/>
</dbReference>
<dbReference type="KEGG" id="mfeu:H1D33_24270"/>
<evidence type="ECO:0000313" key="3">
    <source>
        <dbReference type="EMBL" id="QLQ36396.1"/>
    </source>
</evidence>
<dbReference type="PROSITE" id="PS00552">
    <property type="entry name" value="HTH_MERR_1"/>
    <property type="match status" value="1"/>
</dbReference>
<dbReference type="InterPro" id="IPR000551">
    <property type="entry name" value="MerR-type_HTH_dom"/>
</dbReference>
<dbReference type="GO" id="GO:0003700">
    <property type="term" value="F:DNA-binding transcription factor activity"/>
    <property type="evidence" value="ECO:0007669"/>
    <property type="project" value="InterPro"/>
</dbReference>